<protein>
    <submittedName>
        <fullName evidence="1">Uncharacterized protein</fullName>
    </submittedName>
</protein>
<gene>
    <name evidence="1" type="ORF">AVEN_72236_1</name>
</gene>
<keyword evidence="2" id="KW-1185">Reference proteome</keyword>
<reference evidence="1 2" key="1">
    <citation type="journal article" date="2019" name="Sci. Rep.">
        <title>Orb-weaving spider Araneus ventricosus genome elucidates the spidroin gene catalogue.</title>
        <authorList>
            <person name="Kono N."/>
            <person name="Nakamura H."/>
            <person name="Ohtoshi R."/>
            <person name="Moran D.A.P."/>
            <person name="Shinohara A."/>
            <person name="Yoshida Y."/>
            <person name="Fujiwara M."/>
            <person name="Mori M."/>
            <person name="Tomita M."/>
            <person name="Arakawa K."/>
        </authorList>
    </citation>
    <scope>NUCLEOTIDE SEQUENCE [LARGE SCALE GENOMIC DNA]</scope>
</reference>
<sequence>MQRSAVVFPHGQFAVEARLSLFQYEGNGPCPVKNRISSLFQQHGRDSWQDVECGPPRICIFPVCLPVLHHFFLKIFFRKDIGALTESGSLSDSTTSFANLFASSFPW</sequence>
<evidence type="ECO:0000313" key="2">
    <source>
        <dbReference type="Proteomes" id="UP000499080"/>
    </source>
</evidence>
<comment type="caution">
    <text evidence="1">The sequence shown here is derived from an EMBL/GenBank/DDBJ whole genome shotgun (WGS) entry which is preliminary data.</text>
</comment>
<name>A0A4Y2M2P9_ARAVE</name>
<accession>A0A4Y2M2P9</accession>
<dbReference type="AlphaFoldDB" id="A0A4Y2M2P9"/>
<proteinExistence type="predicted"/>
<organism evidence="1 2">
    <name type="scientific">Araneus ventricosus</name>
    <name type="common">Orbweaver spider</name>
    <name type="synonym">Epeira ventricosa</name>
    <dbReference type="NCBI Taxonomy" id="182803"/>
    <lineage>
        <taxon>Eukaryota</taxon>
        <taxon>Metazoa</taxon>
        <taxon>Ecdysozoa</taxon>
        <taxon>Arthropoda</taxon>
        <taxon>Chelicerata</taxon>
        <taxon>Arachnida</taxon>
        <taxon>Araneae</taxon>
        <taxon>Araneomorphae</taxon>
        <taxon>Entelegynae</taxon>
        <taxon>Araneoidea</taxon>
        <taxon>Araneidae</taxon>
        <taxon>Araneus</taxon>
    </lineage>
</organism>
<dbReference type="Proteomes" id="UP000499080">
    <property type="component" value="Unassembled WGS sequence"/>
</dbReference>
<evidence type="ECO:0000313" key="1">
    <source>
        <dbReference type="EMBL" id="GBN20006.1"/>
    </source>
</evidence>
<dbReference type="EMBL" id="BGPR01006554">
    <property type="protein sequence ID" value="GBN20006.1"/>
    <property type="molecule type" value="Genomic_DNA"/>
</dbReference>